<sequence>MIVFDLACEGGGHVFEAWFGSTGDYDSQQARGLVSCPICGDAKVAKAVMAPRVSAKSNSLTVSPARSAERSVAKAETPPPEEMKALLTAMAEVQRRALATSDYVGDSFAAEARAIHLGESDQRSIHGIATPAQARGLVEDGIEVAPLPFPVRPPGTDN</sequence>
<dbReference type="Pfam" id="PF06676">
    <property type="entry name" value="DUF1178"/>
    <property type="match status" value="1"/>
</dbReference>
<dbReference type="AlphaFoldDB" id="A0A558R1N9"/>
<evidence type="ECO:0000313" key="3">
    <source>
        <dbReference type="Proteomes" id="UP000318681"/>
    </source>
</evidence>
<accession>A0A558R1N9</accession>
<evidence type="ECO:0000313" key="2">
    <source>
        <dbReference type="EMBL" id="TVV73295.1"/>
    </source>
</evidence>
<protein>
    <submittedName>
        <fullName evidence="2">DUF1178 family protein</fullName>
    </submittedName>
</protein>
<dbReference type="RefSeq" id="WP_145152388.1">
    <property type="nucleotide sequence ID" value="NZ_VNIM01000049.1"/>
</dbReference>
<dbReference type="PIRSF" id="PIRSF032131">
    <property type="entry name" value="UCP032131"/>
    <property type="match status" value="1"/>
</dbReference>
<reference evidence="2 3" key="1">
    <citation type="submission" date="2019-07" db="EMBL/GenBank/DDBJ databases">
        <title>Sphingomonas solaris sp. nov., isolated from a solar panel from Boston, Massachusetts.</title>
        <authorList>
            <person name="Tanner K."/>
            <person name="Pascual J."/>
            <person name="Mancuso C."/>
            <person name="Pereto J."/>
            <person name="Khalil A."/>
            <person name="Vilanova C."/>
        </authorList>
    </citation>
    <scope>NUCLEOTIDE SEQUENCE [LARGE SCALE GENOMIC DNA]</scope>
    <source>
        <strain evidence="2 3">R4DWN</strain>
    </source>
</reference>
<dbReference type="InterPro" id="IPR009562">
    <property type="entry name" value="DUF1178"/>
</dbReference>
<evidence type="ECO:0000256" key="1">
    <source>
        <dbReference type="SAM" id="MobiDB-lite"/>
    </source>
</evidence>
<gene>
    <name evidence="2" type="ORF">FOY91_12655</name>
</gene>
<name>A0A558R1N9_9SPHN</name>
<comment type="caution">
    <text evidence="2">The sequence shown here is derived from an EMBL/GenBank/DDBJ whole genome shotgun (WGS) entry which is preliminary data.</text>
</comment>
<keyword evidence="3" id="KW-1185">Reference proteome</keyword>
<organism evidence="2 3">
    <name type="scientific">Alterirhizorhabdus solaris</name>
    <dbReference type="NCBI Taxonomy" id="2529389"/>
    <lineage>
        <taxon>Bacteria</taxon>
        <taxon>Pseudomonadati</taxon>
        <taxon>Pseudomonadota</taxon>
        <taxon>Alphaproteobacteria</taxon>
        <taxon>Sphingomonadales</taxon>
        <taxon>Rhizorhabdaceae</taxon>
        <taxon>Alterirhizorhabdus</taxon>
    </lineage>
</organism>
<dbReference type="EMBL" id="VNIM01000049">
    <property type="protein sequence ID" value="TVV73295.1"/>
    <property type="molecule type" value="Genomic_DNA"/>
</dbReference>
<feature type="region of interest" description="Disordered" evidence="1">
    <location>
        <begin position="59"/>
        <end position="80"/>
    </location>
</feature>
<proteinExistence type="predicted"/>
<dbReference type="OrthoDB" id="9799894at2"/>
<dbReference type="Proteomes" id="UP000318681">
    <property type="component" value="Unassembled WGS sequence"/>
</dbReference>